<evidence type="ECO:0000259" key="3">
    <source>
        <dbReference type="Pfam" id="PF06094"/>
    </source>
</evidence>
<dbReference type="InterPro" id="IPR036568">
    <property type="entry name" value="GGCT-like_sf"/>
</dbReference>
<dbReference type="InterPro" id="IPR045038">
    <property type="entry name" value="AIG2-like"/>
</dbReference>
<proteinExistence type="predicted"/>
<dbReference type="OrthoDB" id="279154at2"/>
<keyword evidence="5" id="KW-1185">Reference proteome</keyword>
<dbReference type="InterPro" id="IPR013024">
    <property type="entry name" value="GGCT-like"/>
</dbReference>
<evidence type="ECO:0000256" key="1">
    <source>
        <dbReference type="ARBA" id="ARBA00022679"/>
    </source>
</evidence>
<dbReference type="CDD" id="cd06661">
    <property type="entry name" value="GGCT_like"/>
    <property type="match status" value="1"/>
</dbReference>
<dbReference type="PANTHER" id="PTHR31544">
    <property type="entry name" value="AIG2-LIKE PROTEIN D"/>
    <property type="match status" value="1"/>
</dbReference>
<dbReference type="Proteomes" id="UP000275394">
    <property type="component" value="Unassembled WGS sequence"/>
</dbReference>
<organism evidence="4 5">
    <name type="scientific">Sinobacterium caligoides</name>
    <dbReference type="NCBI Taxonomy" id="933926"/>
    <lineage>
        <taxon>Bacteria</taxon>
        <taxon>Pseudomonadati</taxon>
        <taxon>Pseudomonadota</taxon>
        <taxon>Gammaproteobacteria</taxon>
        <taxon>Cellvibrionales</taxon>
        <taxon>Spongiibacteraceae</taxon>
        <taxon>Sinobacterium</taxon>
    </lineage>
</organism>
<evidence type="ECO:0000313" key="5">
    <source>
        <dbReference type="Proteomes" id="UP000275394"/>
    </source>
</evidence>
<gene>
    <name evidence="4" type="ORF">EDC56_2737</name>
</gene>
<dbReference type="SUPFAM" id="SSF110857">
    <property type="entry name" value="Gamma-glutamyl cyclotransferase-like"/>
    <property type="match status" value="1"/>
</dbReference>
<evidence type="ECO:0000256" key="2">
    <source>
        <dbReference type="ARBA" id="ARBA00030602"/>
    </source>
</evidence>
<dbReference type="InterPro" id="IPR009288">
    <property type="entry name" value="AIG2-like_dom"/>
</dbReference>
<reference evidence="4 5" key="1">
    <citation type="submission" date="2018-11" db="EMBL/GenBank/DDBJ databases">
        <title>Genomic Encyclopedia of Type Strains, Phase IV (KMG-IV): sequencing the most valuable type-strain genomes for metagenomic binning, comparative biology and taxonomic classification.</title>
        <authorList>
            <person name="Goeker M."/>
        </authorList>
    </citation>
    <scope>NUCLEOTIDE SEQUENCE [LARGE SCALE GENOMIC DNA]</scope>
    <source>
        <strain evidence="4 5">DSM 100316</strain>
    </source>
</reference>
<dbReference type="Gene3D" id="3.10.490.10">
    <property type="entry name" value="Gamma-glutamyl cyclotransferase-like"/>
    <property type="match status" value="1"/>
</dbReference>
<dbReference type="AlphaFoldDB" id="A0A3N2DJX2"/>
<dbReference type="EMBL" id="RKHR01000005">
    <property type="protein sequence ID" value="ROS00101.1"/>
    <property type="molecule type" value="Genomic_DNA"/>
</dbReference>
<protein>
    <recommendedName>
        <fullName evidence="2">Putative gamma-glutamylcyclotransferase</fullName>
    </recommendedName>
</protein>
<dbReference type="Pfam" id="PF06094">
    <property type="entry name" value="GGACT"/>
    <property type="match status" value="1"/>
</dbReference>
<feature type="domain" description="Gamma-glutamylcyclotransferase AIG2-like" evidence="3">
    <location>
        <begin position="3"/>
        <end position="120"/>
    </location>
</feature>
<accession>A0A3N2DJX2</accession>
<dbReference type="PANTHER" id="PTHR31544:SF2">
    <property type="entry name" value="AIG2-LIKE PROTEIN D"/>
    <property type="match status" value="1"/>
</dbReference>
<keyword evidence="1 4" id="KW-0808">Transferase</keyword>
<dbReference type="GO" id="GO:0016740">
    <property type="term" value="F:transferase activity"/>
    <property type="evidence" value="ECO:0007669"/>
    <property type="project" value="UniProtKB-KW"/>
</dbReference>
<dbReference type="RefSeq" id="WP_148059412.1">
    <property type="nucleotide sequence ID" value="NZ_RKHR01000005.1"/>
</dbReference>
<comment type="caution">
    <text evidence="4">The sequence shown here is derived from an EMBL/GenBank/DDBJ whole genome shotgun (WGS) entry which is preliminary data.</text>
</comment>
<evidence type="ECO:0000313" key="4">
    <source>
        <dbReference type="EMBL" id="ROS00101.1"/>
    </source>
</evidence>
<sequence>MNVFAYGLLKYPDMLTTLLGERIQLCQATLPDYSRRTIKEAEVPAVAVVIPKTGETVEGSLLLDVDERGIKVLDAFEMLEQGWYRRDTVQVQVADAEEVVEAQVYLAGPAITAYSNGDWDESAFIEKHYQAYIETIIPAFLDEINIS</sequence>
<name>A0A3N2DJX2_9GAMM</name>